<keyword evidence="2" id="KW-1185">Reference proteome</keyword>
<reference evidence="1 2" key="1">
    <citation type="submission" date="2021-01" db="EMBL/GenBank/DDBJ databases">
        <title>Genomic Encyclopedia of Type Strains, Phase IV (KMG-IV): sequencing the most valuable type-strain genomes for metagenomic binning, comparative biology and taxonomic classification.</title>
        <authorList>
            <person name="Goeker M."/>
        </authorList>
    </citation>
    <scope>NUCLEOTIDE SEQUENCE [LARGE SCALE GENOMIC DNA]</scope>
    <source>
        <strain evidence="1 2">DSM 28236</strain>
    </source>
</reference>
<evidence type="ECO:0008006" key="3">
    <source>
        <dbReference type="Google" id="ProtNLM"/>
    </source>
</evidence>
<evidence type="ECO:0000313" key="1">
    <source>
        <dbReference type="EMBL" id="MBM7646381.1"/>
    </source>
</evidence>
<dbReference type="InterPro" id="IPR008983">
    <property type="entry name" value="Tumour_necrosis_fac-like_dom"/>
</dbReference>
<dbReference type="Gene3D" id="2.60.120.40">
    <property type="match status" value="1"/>
</dbReference>
<sequence length="175" mass="18658">MGHKNNLFDDCCFERKELWIKERDHHCCEEDCEFKEEHCEEECCEEKCVGVVTSGSLLTLAVTGAPIPLPLTSPKLVTDCVRISPTGGIIVEEEGDYLVEFTASVLVVSVTGSLSVYADSKFLGNAGPLSAVGLANFAEIVHLCKGDLVQVVANGPIAAGVLGQGTLTVAKLDEC</sequence>
<dbReference type="EMBL" id="JAFBER010000020">
    <property type="protein sequence ID" value="MBM7646381.1"/>
    <property type="molecule type" value="Genomic_DNA"/>
</dbReference>
<organism evidence="1 2">
    <name type="scientific">Scopulibacillus daqui</name>
    <dbReference type="NCBI Taxonomy" id="1469162"/>
    <lineage>
        <taxon>Bacteria</taxon>
        <taxon>Bacillati</taxon>
        <taxon>Bacillota</taxon>
        <taxon>Bacilli</taxon>
        <taxon>Bacillales</taxon>
        <taxon>Sporolactobacillaceae</taxon>
        <taxon>Scopulibacillus</taxon>
    </lineage>
</organism>
<name>A0ABS2Q259_9BACL</name>
<proteinExistence type="predicted"/>
<protein>
    <recommendedName>
        <fullName evidence="3">BclA C-terminal domain-containing protein</fullName>
    </recommendedName>
</protein>
<evidence type="ECO:0000313" key="2">
    <source>
        <dbReference type="Proteomes" id="UP000808914"/>
    </source>
</evidence>
<dbReference type="Proteomes" id="UP000808914">
    <property type="component" value="Unassembled WGS sequence"/>
</dbReference>
<dbReference type="RefSeq" id="WP_205004268.1">
    <property type="nucleotide sequence ID" value="NZ_JAFBER010000020.1"/>
</dbReference>
<gene>
    <name evidence="1" type="ORF">JOD45_002609</name>
</gene>
<accession>A0ABS2Q259</accession>
<comment type="caution">
    <text evidence="1">The sequence shown here is derived from an EMBL/GenBank/DDBJ whole genome shotgun (WGS) entry which is preliminary data.</text>
</comment>